<dbReference type="Proteomes" id="UP000007306">
    <property type="component" value="Chromosome 2"/>
</dbReference>
<evidence type="ECO:0000256" key="1">
    <source>
        <dbReference type="SAM" id="MobiDB-lite"/>
    </source>
</evidence>
<proteinExistence type="predicted"/>
<dbReference type="AlphaFoldDB" id="I1P2X4"/>
<dbReference type="Gramene" id="ORGLA02G0233000.1">
    <property type="protein sequence ID" value="ORGLA02G0233000.1"/>
    <property type="gene ID" value="ORGLA02G0233000"/>
</dbReference>
<protein>
    <submittedName>
        <fullName evidence="2">Uncharacterized protein</fullName>
    </submittedName>
</protein>
<accession>I1P2X4</accession>
<evidence type="ECO:0000313" key="3">
    <source>
        <dbReference type="Proteomes" id="UP000007306"/>
    </source>
</evidence>
<dbReference type="EnsemblPlants" id="ORGLA02G0233000.1">
    <property type="protein sequence ID" value="ORGLA02G0233000.1"/>
    <property type="gene ID" value="ORGLA02G0233000"/>
</dbReference>
<sequence>MFVYCYACMHASGEGDVAEPGREAREVGLGGDGPSEREEVVLDLGPELVVPAAEEGEQGCAVVGEEPAMQLRRQQPAGSPPAACVHACPPALRLLSA</sequence>
<dbReference type="HOGENOM" id="CLU_2350210_0_0_1"/>
<organism evidence="2 3">
    <name type="scientific">Oryza glaberrima</name>
    <name type="common">African rice</name>
    <dbReference type="NCBI Taxonomy" id="4538"/>
    <lineage>
        <taxon>Eukaryota</taxon>
        <taxon>Viridiplantae</taxon>
        <taxon>Streptophyta</taxon>
        <taxon>Embryophyta</taxon>
        <taxon>Tracheophyta</taxon>
        <taxon>Spermatophyta</taxon>
        <taxon>Magnoliopsida</taxon>
        <taxon>Liliopsida</taxon>
        <taxon>Poales</taxon>
        <taxon>Poaceae</taxon>
        <taxon>BOP clade</taxon>
        <taxon>Oryzoideae</taxon>
        <taxon>Oryzeae</taxon>
        <taxon>Oryzinae</taxon>
        <taxon>Oryza</taxon>
    </lineage>
</organism>
<reference evidence="2" key="1">
    <citation type="submission" date="2015-06" db="UniProtKB">
        <authorList>
            <consortium name="EnsemblPlants"/>
        </authorList>
    </citation>
    <scope>IDENTIFICATION</scope>
</reference>
<feature type="region of interest" description="Disordered" evidence="1">
    <location>
        <begin position="17"/>
        <end position="36"/>
    </location>
</feature>
<name>I1P2X4_ORYGL</name>
<keyword evidence="3" id="KW-1185">Reference proteome</keyword>
<reference evidence="2 3" key="2">
    <citation type="submission" date="2018-04" db="EMBL/GenBank/DDBJ databases">
        <title>OglaRS2 (Oryza glaberrima Reference Sequence Version 2).</title>
        <authorList>
            <person name="Zhang J."/>
            <person name="Kudrna D."/>
            <person name="Lee S."/>
            <person name="Talag J."/>
            <person name="Rajasekar S."/>
            <person name="Wing R.A."/>
        </authorList>
    </citation>
    <scope>NUCLEOTIDE SEQUENCE [LARGE SCALE GENOMIC DNA]</scope>
    <source>
        <strain evidence="2 3">cv. IRGC 96717</strain>
    </source>
</reference>
<evidence type="ECO:0000313" key="2">
    <source>
        <dbReference type="EnsemblPlants" id="ORGLA02G0233000.1"/>
    </source>
</evidence>